<dbReference type="GO" id="GO:0051721">
    <property type="term" value="F:protein phosphatase 2A binding"/>
    <property type="evidence" value="ECO:0007669"/>
    <property type="project" value="TreeGrafter"/>
</dbReference>
<evidence type="ECO:0000256" key="1">
    <source>
        <dbReference type="SAM" id="MobiDB-lite"/>
    </source>
</evidence>
<evidence type="ECO:0000313" key="2">
    <source>
        <dbReference type="EMBL" id="KAF2719134.1"/>
    </source>
</evidence>
<dbReference type="OrthoDB" id="10261753at2759"/>
<proteinExistence type="predicted"/>
<name>A0A9P4Q6P2_9PEZI</name>
<evidence type="ECO:0000313" key="3">
    <source>
        <dbReference type="Proteomes" id="UP000799441"/>
    </source>
</evidence>
<dbReference type="PANTHER" id="PTHR10933:SF9">
    <property type="entry name" value="IMMUNOGLOBULIN-BINDING PROTEIN 1"/>
    <property type="match status" value="1"/>
</dbReference>
<dbReference type="Proteomes" id="UP000799441">
    <property type="component" value="Unassembled WGS sequence"/>
</dbReference>
<protein>
    <submittedName>
        <fullName evidence="2">Phosphatase 2A-associated protein</fullName>
    </submittedName>
</protein>
<dbReference type="InterPro" id="IPR038511">
    <property type="entry name" value="TAP42/TAP46-like_sf"/>
</dbReference>
<feature type="compositionally biased region" description="Basic and acidic residues" evidence="1">
    <location>
        <begin position="324"/>
        <end position="336"/>
    </location>
</feature>
<dbReference type="Gene3D" id="1.25.40.540">
    <property type="entry name" value="TAP42-like family"/>
    <property type="match status" value="1"/>
</dbReference>
<dbReference type="InterPro" id="IPR007304">
    <property type="entry name" value="TAP46-like"/>
</dbReference>
<keyword evidence="3" id="KW-1185">Reference proteome</keyword>
<sequence length="353" mass="39989">MSDGDRSLRSVYSDAEQQRHSIENTFNSNSAAFQELVETTLKLYEQCVDIAGRISLFSPNESLEDIATVDLQYLLLNYRTAELCMRMNGQNRKDVLHKAQKSYQRYLRQLDDYSILSKDDERLLEHYEDSPSTFSVAATKDAAAKRDTKIRRFKEEKALRQKLDYLRQNPSVVQNDDAVHRELQMVNVAYCTHETFANLESIAQELHIISLAPPAPPAGQPQVPADARERTRGSADGYSDRLDNHLSAGLRGPLLDPQGKPLQPFTLTSKRQDFREGVFRSGHRLPTMSIDEYLEEERKRGGIIEGGGPQSGIQPEPNEDDLEAADRETMKAREWDEYVEANPKGSGNTINRG</sequence>
<feature type="region of interest" description="Disordered" evidence="1">
    <location>
        <begin position="303"/>
        <end position="353"/>
    </location>
</feature>
<dbReference type="EMBL" id="MU003815">
    <property type="protein sequence ID" value="KAF2719134.1"/>
    <property type="molecule type" value="Genomic_DNA"/>
</dbReference>
<comment type="caution">
    <text evidence="2">The sequence shown here is derived from an EMBL/GenBank/DDBJ whole genome shotgun (WGS) entry which is preliminary data.</text>
</comment>
<dbReference type="GO" id="GO:0005829">
    <property type="term" value="C:cytosol"/>
    <property type="evidence" value="ECO:0007669"/>
    <property type="project" value="TreeGrafter"/>
</dbReference>
<dbReference type="AlphaFoldDB" id="A0A9P4Q6P2"/>
<gene>
    <name evidence="2" type="ORF">K431DRAFT_305431</name>
</gene>
<reference evidence="2" key="1">
    <citation type="journal article" date="2020" name="Stud. Mycol.">
        <title>101 Dothideomycetes genomes: a test case for predicting lifestyles and emergence of pathogens.</title>
        <authorList>
            <person name="Haridas S."/>
            <person name="Albert R."/>
            <person name="Binder M."/>
            <person name="Bloem J."/>
            <person name="Labutti K."/>
            <person name="Salamov A."/>
            <person name="Andreopoulos B."/>
            <person name="Baker S."/>
            <person name="Barry K."/>
            <person name="Bills G."/>
            <person name="Bluhm B."/>
            <person name="Cannon C."/>
            <person name="Castanera R."/>
            <person name="Culley D."/>
            <person name="Daum C."/>
            <person name="Ezra D."/>
            <person name="Gonzalez J."/>
            <person name="Henrissat B."/>
            <person name="Kuo A."/>
            <person name="Liang C."/>
            <person name="Lipzen A."/>
            <person name="Lutzoni F."/>
            <person name="Magnuson J."/>
            <person name="Mondo S."/>
            <person name="Nolan M."/>
            <person name="Ohm R."/>
            <person name="Pangilinan J."/>
            <person name="Park H.-J."/>
            <person name="Ramirez L."/>
            <person name="Alfaro M."/>
            <person name="Sun H."/>
            <person name="Tritt A."/>
            <person name="Yoshinaga Y."/>
            <person name="Zwiers L.-H."/>
            <person name="Turgeon B."/>
            <person name="Goodwin S."/>
            <person name="Spatafora J."/>
            <person name="Crous P."/>
            <person name="Grigoriev I."/>
        </authorList>
    </citation>
    <scope>NUCLEOTIDE SEQUENCE</scope>
    <source>
        <strain evidence="2">CBS 116435</strain>
    </source>
</reference>
<dbReference type="PANTHER" id="PTHR10933">
    <property type="entry name" value="IMMUNOGLOBULIN-BINDING PROTEIN 1"/>
    <property type="match status" value="1"/>
</dbReference>
<dbReference type="GO" id="GO:0009966">
    <property type="term" value="P:regulation of signal transduction"/>
    <property type="evidence" value="ECO:0007669"/>
    <property type="project" value="InterPro"/>
</dbReference>
<accession>A0A9P4Q6P2</accession>
<dbReference type="GO" id="GO:0035303">
    <property type="term" value="P:regulation of dephosphorylation"/>
    <property type="evidence" value="ECO:0007669"/>
    <property type="project" value="TreeGrafter"/>
</dbReference>
<organism evidence="2 3">
    <name type="scientific">Polychaeton citri CBS 116435</name>
    <dbReference type="NCBI Taxonomy" id="1314669"/>
    <lineage>
        <taxon>Eukaryota</taxon>
        <taxon>Fungi</taxon>
        <taxon>Dikarya</taxon>
        <taxon>Ascomycota</taxon>
        <taxon>Pezizomycotina</taxon>
        <taxon>Dothideomycetes</taxon>
        <taxon>Dothideomycetidae</taxon>
        <taxon>Capnodiales</taxon>
        <taxon>Capnodiaceae</taxon>
        <taxon>Polychaeton</taxon>
    </lineage>
</organism>
<dbReference type="Pfam" id="PF04177">
    <property type="entry name" value="TAP42"/>
    <property type="match status" value="1"/>
</dbReference>